<keyword evidence="6" id="KW-1185">Reference proteome</keyword>
<gene>
    <name evidence="5" type="primary">Dmoj\GI22510</name>
    <name evidence="5" type="ORF">Dmoj_GI22510</name>
</gene>
<dbReference type="GO" id="GO:0005829">
    <property type="term" value="C:cytosol"/>
    <property type="evidence" value="ECO:0007669"/>
    <property type="project" value="EnsemblMetazoa"/>
</dbReference>
<dbReference type="Proteomes" id="UP000009192">
    <property type="component" value="Unassembled WGS sequence"/>
</dbReference>
<dbReference type="GO" id="GO:0035861">
    <property type="term" value="C:site of double-strand break"/>
    <property type="evidence" value="ECO:0007669"/>
    <property type="project" value="TreeGrafter"/>
</dbReference>
<evidence type="ECO:0000256" key="2">
    <source>
        <dbReference type="ARBA" id="ARBA00005563"/>
    </source>
</evidence>
<dbReference type="GO" id="GO:0030717">
    <property type="term" value="P:oocyte karyosome formation"/>
    <property type="evidence" value="ECO:0007669"/>
    <property type="project" value="EnsemblMetazoa"/>
</dbReference>
<dbReference type="GO" id="GO:0005730">
    <property type="term" value="C:nucleolus"/>
    <property type="evidence" value="ECO:0007669"/>
    <property type="project" value="InterPro"/>
</dbReference>
<dbReference type="GO" id="GO:0044778">
    <property type="term" value="P:meiotic DNA integrity checkpoint signaling"/>
    <property type="evidence" value="ECO:0007669"/>
    <property type="project" value="EnsemblMetazoa"/>
</dbReference>
<dbReference type="KEGG" id="dmo:Dmoj_GI22510"/>
<comment type="subcellular location">
    <subcellularLocation>
        <location evidence="1">Nucleus</location>
    </subcellularLocation>
</comment>
<dbReference type="Pfam" id="PF04005">
    <property type="entry name" value="Hus1"/>
    <property type="match status" value="1"/>
</dbReference>
<dbReference type="GO" id="GO:0030720">
    <property type="term" value="P:oocyte localization involved in germarium-derived egg chamber formation"/>
    <property type="evidence" value="ECO:0007669"/>
    <property type="project" value="EnsemblMetazoa"/>
</dbReference>
<dbReference type="GO" id="GO:0030896">
    <property type="term" value="C:checkpoint clamp complex"/>
    <property type="evidence" value="ECO:0007669"/>
    <property type="project" value="EnsemblMetazoa"/>
</dbReference>
<protein>
    <recommendedName>
        <fullName evidence="4">Checkpoint protein</fullName>
    </recommendedName>
</protein>
<keyword evidence="3" id="KW-0539">Nucleus</keyword>
<dbReference type="eggNOG" id="KOG3999">
    <property type="taxonomic scope" value="Eukaryota"/>
</dbReference>
<dbReference type="GO" id="GO:0006289">
    <property type="term" value="P:nucleotide-excision repair"/>
    <property type="evidence" value="ECO:0007669"/>
    <property type="project" value="TreeGrafter"/>
</dbReference>
<evidence type="ECO:0000256" key="3">
    <source>
        <dbReference type="ARBA" id="ARBA00023242"/>
    </source>
</evidence>
<dbReference type="GO" id="GO:0051598">
    <property type="term" value="P:meiotic recombination checkpoint signaling"/>
    <property type="evidence" value="ECO:0007669"/>
    <property type="project" value="EnsemblMetazoa"/>
</dbReference>
<comment type="similarity">
    <text evidence="2 4">Belongs to the HUS1 family.</text>
</comment>
<evidence type="ECO:0000256" key="4">
    <source>
        <dbReference type="PIRNR" id="PIRNR011312"/>
    </source>
</evidence>
<dbReference type="GO" id="GO:0000724">
    <property type="term" value="P:double-strand break repair via homologous recombination"/>
    <property type="evidence" value="ECO:0007669"/>
    <property type="project" value="EnsemblMetazoa"/>
</dbReference>
<evidence type="ECO:0000313" key="6">
    <source>
        <dbReference type="Proteomes" id="UP000009192"/>
    </source>
</evidence>
<dbReference type="GO" id="GO:0031573">
    <property type="term" value="P:mitotic intra-S DNA damage checkpoint signaling"/>
    <property type="evidence" value="ECO:0007669"/>
    <property type="project" value="TreeGrafter"/>
</dbReference>
<dbReference type="GO" id="GO:0033314">
    <property type="term" value="P:mitotic DNA replication checkpoint signaling"/>
    <property type="evidence" value="ECO:0007669"/>
    <property type="project" value="TreeGrafter"/>
</dbReference>
<evidence type="ECO:0000256" key="1">
    <source>
        <dbReference type="ARBA" id="ARBA00004123"/>
    </source>
</evidence>
<organism evidence="5 6">
    <name type="scientific">Drosophila mojavensis</name>
    <name type="common">Fruit fly</name>
    <dbReference type="NCBI Taxonomy" id="7230"/>
    <lineage>
        <taxon>Eukaryota</taxon>
        <taxon>Metazoa</taxon>
        <taxon>Ecdysozoa</taxon>
        <taxon>Arthropoda</taxon>
        <taxon>Hexapoda</taxon>
        <taxon>Insecta</taxon>
        <taxon>Pterygota</taxon>
        <taxon>Neoptera</taxon>
        <taxon>Endopterygota</taxon>
        <taxon>Diptera</taxon>
        <taxon>Brachycera</taxon>
        <taxon>Muscomorpha</taxon>
        <taxon>Ephydroidea</taxon>
        <taxon>Drosophilidae</taxon>
        <taxon>Drosophila</taxon>
    </lineage>
</organism>
<dbReference type="PANTHER" id="PTHR12900">
    <property type="entry name" value="MITOTIC AND DNA DAMAGE CHECKPOINT PROTEIN HUS1"/>
    <property type="match status" value="1"/>
</dbReference>
<sequence length="319" mass="35091">MTICEKLRNSSVTECAAIKLCQSNWSLAAMKFRAKMLDVLYMREFQAIAATLAKLAKDCVMIVAQERMHFIVNEEHCSTSSPLVWVSIASKDYFPEYQMTPARPEQEFIVLVMSAMHLSRSLAVLRSGSSSSVHSCKLNLKQIQFPCISVIASVVSPNSSEPREVVHDVPVTVIPASDWASFMLPKVPNTQIVLGVPSLRLLRSLIDKLKNISPSLIFHGSTAGELNLVAESEMATITTRFSRLLLHKPDQGQSGAGAETSEPEISCSVDTRKASAFFNALQLPNEEIMIGIDSERCICLQLDIRSNVVLHSILPAVCV</sequence>
<proteinExistence type="inferred from homology"/>
<dbReference type="OrthoDB" id="10063861at2759"/>
<dbReference type="InterPro" id="IPR007150">
    <property type="entry name" value="HUS1/Mec3"/>
</dbReference>
<name>A0A0Q9XB69_DROMO</name>
<dbReference type="PANTHER" id="PTHR12900:SF0">
    <property type="entry name" value="CHECKPOINT PROTEIN"/>
    <property type="match status" value="1"/>
</dbReference>
<dbReference type="Gene3D" id="3.70.10.10">
    <property type="match status" value="1"/>
</dbReference>
<dbReference type="FunCoup" id="A0A0Q9XB69">
    <property type="interactions" value="1355"/>
</dbReference>
<reference evidence="5 6" key="1">
    <citation type="journal article" date="2007" name="Nature">
        <title>Evolution of genes and genomes on the Drosophila phylogeny.</title>
        <authorList>
            <consortium name="Drosophila 12 Genomes Consortium"/>
            <person name="Clark A.G."/>
            <person name="Eisen M.B."/>
            <person name="Smith D.R."/>
            <person name="Bergman C.M."/>
            <person name="Oliver B."/>
            <person name="Markow T.A."/>
            <person name="Kaufman T.C."/>
            <person name="Kellis M."/>
            <person name="Gelbart W."/>
            <person name="Iyer V.N."/>
            <person name="Pollard D.A."/>
            <person name="Sackton T.B."/>
            <person name="Larracuente A.M."/>
            <person name="Singh N.D."/>
            <person name="Abad J.P."/>
            <person name="Abt D.N."/>
            <person name="Adryan B."/>
            <person name="Aguade M."/>
            <person name="Akashi H."/>
            <person name="Anderson W.W."/>
            <person name="Aquadro C.F."/>
            <person name="Ardell D.H."/>
            <person name="Arguello R."/>
            <person name="Artieri C.G."/>
            <person name="Barbash D.A."/>
            <person name="Barker D."/>
            <person name="Barsanti P."/>
            <person name="Batterham P."/>
            <person name="Batzoglou S."/>
            <person name="Begun D."/>
            <person name="Bhutkar A."/>
            <person name="Blanco E."/>
            <person name="Bosak S.A."/>
            <person name="Bradley R.K."/>
            <person name="Brand A.D."/>
            <person name="Brent M.R."/>
            <person name="Brooks A.N."/>
            <person name="Brown R.H."/>
            <person name="Butlin R.K."/>
            <person name="Caggese C."/>
            <person name="Calvi B.R."/>
            <person name="Bernardo de Carvalho A."/>
            <person name="Caspi A."/>
            <person name="Castrezana S."/>
            <person name="Celniker S.E."/>
            <person name="Chang J.L."/>
            <person name="Chapple C."/>
            <person name="Chatterji S."/>
            <person name="Chinwalla A."/>
            <person name="Civetta A."/>
            <person name="Clifton S.W."/>
            <person name="Comeron J.M."/>
            <person name="Costello J.C."/>
            <person name="Coyne J.A."/>
            <person name="Daub J."/>
            <person name="David R.G."/>
            <person name="Delcher A.L."/>
            <person name="Delehaunty K."/>
            <person name="Do C.B."/>
            <person name="Ebling H."/>
            <person name="Edwards K."/>
            <person name="Eickbush T."/>
            <person name="Evans J.D."/>
            <person name="Filipski A."/>
            <person name="Findeiss S."/>
            <person name="Freyhult E."/>
            <person name="Fulton L."/>
            <person name="Fulton R."/>
            <person name="Garcia A.C."/>
            <person name="Gardiner A."/>
            <person name="Garfield D.A."/>
            <person name="Garvin B.E."/>
            <person name="Gibson G."/>
            <person name="Gilbert D."/>
            <person name="Gnerre S."/>
            <person name="Godfrey J."/>
            <person name="Good R."/>
            <person name="Gotea V."/>
            <person name="Gravely B."/>
            <person name="Greenberg A.J."/>
            <person name="Griffiths-Jones S."/>
            <person name="Gross S."/>
            <person name="Guigo R."/>
            <person name="Gustafson E.A."/>
            <person name="Haerty W."/>
            <person name="Hahn M.W."/>
            <person name="Halligan D.L."/>
            <person name="Halpern A.L."/>
            <person name="Halter G.M."/>
            <person name="Han M.V."/>
            <person name="Heger A."/>
            <person name="Hillier L."/>
            <person name="Hinrichs A.S."/>
            <person name="Holmes I."/>
            <person name="Hoskins R.A."/>
            <person name="Hubisz M.J."/>
            <person name="Hultmark D."/>
            <person name="Huntley M.A."/>
            <person name="Jaffe D.B."/>
            <person name="Jagadeeshan S."/>
            <person name="Jeck W.R."/>
            <person name="Johnson J."/>
            <person name="Jones C.D."/>
            <person name="Jordan W.C."/>
            <person name="Karpen G.H."/>
            <person name="Kataoka E."/>
            <person name="Keightley P.D."/>
            <person name="Kheradpour P."/>
            <person name="Kirkness E.F."/>
            <person name="Koerich L.B."/>
            <person name="Kristiansen K."/>
            <person name="Kudrna D."/>
            <person name="Kulathinal R.J."/>
            <person name="Kumar S."/>
            <person name="Kwok R."/>
            <person name="Lander E."/>
            <person name="Langley C.H."/>
            <person name="Lapoint R."/>
            <person name="Lazzaro B.P."/>
            <person name="Lee S.J."/>
            <person name="Levesque L."/>
            <person name="Li R."/>
            <person name="Lin C.F."/>
            <person name="Lin M.F."/>
            <person name="Lindblad-Toh K."/>
            <person name="Llopart A."/>
            <person name="Long M."/>
            <person name="Low L."/>
            <person name="Lozovsky E."/>
            <person name="Lu J."/>
            <person name="Luo M."/>
            <person name="Machado C.A."/>
            <person name="Makalowski W."/>
            <person name="Marzo M."/>
            <person name="Matsuda M."/>
            <person name="Matzkin L."/>
            <person name="McAllister B."/>
            <person name="McBride C.S."/>
            <person name="McKernan B."/>
            <person name="McKernan K."/>
            <person name="Mendez-Lago M."/>
            <person name="Minx P."/>
            <person name="Mollenhauer M.U."/>
            <person name="Montooth K."/>
            <person name="Mount S.M."/>
            <person name="Mu X."/>
            <person name="Myers E."/>
            <person name="Negre B."/>
            <person name="Newfeld S."/>
            <person name="Nielsen R."/>
            <person name="Noor M.A."/>
            <person name="O'Grady P."/>
            <person name="Pachter L."/>
            <person name="Papaceit M."/>
            <person name="Parisi M.J."/>
            <person name="Parisi M."/>
            <person name="Parts L."/>
            <person name="Pedersen J.S."/>
            <person name="Pesole G."/>
            <person name="Phillippy A.M."/>
            <person name="Ponting C.P."/>
            <person name="Pop M."/>
            <person name="Porcelli D."/>
            <person name="Powell J.R."/>
            <person name="Prohaska S."/>
            <person name="Pruitt K."/>
            <person name="Puig M."/>
            <person name="Quesneville H."/>
            <person name="Ram K.R."/>
            <person name="Rand D."/>
            <person name="Rasmussen M.D."/>
            <person name="Reed L.K."/>
            <person name="Reenan R."/>
            <person name="Reily A."/>
            <person name="Remington K.A."/>
            <person name="Rieger T.T."/>
            <person name="Ritchie M.G."/>
            <person name="Robin C."/>
            <person name="Rogers Y.H."/>
            <person name="Rohde C."/>
            <person name="Rozas J."/>
            <person name="Rubenfield M.J."/>
            <person name="Ruiz A."/>
            <person name="Russo S."/>
            <person name="Salzberg S.L."/>
            <person name="Sanchez-Gracia A."/>
            <person name="Saranga D.J."/>
            <person name="Sato H."/>
            <person name="Schaeffer S.W."/>
            <person name="Schatz M.C."/>
            <person name="Schlenke T."/>
            <person name="Schwartz R."/>
            <person name="Segarra C."/>
            <person name="Singh R.S."/>
            <person name="Sirot L."/>
            <person name="Sirota M."/>
            <person name="Sisneros N.B."/>
            <person name="Smith C.D."/>
            <person name="Smith T.F."/>
            <person name="Spieth J."/>
            <person name="Stage D.E."/>
            <person name="Stark A."/>
            <person name="Stephan W."/>
            <person name="Strausberg R.L."/>
            <person name="Strempel S."/>
            <person name="Sturgill D."/>
            <person name="Sutton G."/>
            <person name="Sutton G.G."/>
            <person name="Tao W."/>
            <person name="Teichmann S."/>
            <person name="Tobari Y.N."/>
            <person name="Tomimura Y."/>
            <person name="Tsolas J.M."/>
            <person name="Valente V.L."/>
            <person name="Venter E."/>
            <person name="Venter J.C."/>
            <person name="Vicario S."/>
            <person name="Vieira F.G."/>
            <person name="Vilella A.J."/>
            <person name="Villasante A."/>
            <person name="Walenz B."/>
            <person name="Wang J."/>
            <person name="Wasserman M."/>
            <person name="Watts T."/>
            <person name="Wilson D."/>
            <person name="Wilson R.K."/>
            <person name="Wing R.A."/>
            <person name="Wolfner M.F."/>
            <person name="Wong A."/>
            <person name="Wong G.K."/>
            <person name="Wu C.I."/>
            <person name="Wu G."/>
            <person name="Yamamoto D."/>
            <person name="Yang H.P."/>
            <person name="Yang S.P."/>
            <person name="Yorke J.A."/>
            <person name="Yoshida K."/>
            <person name="Zdobnov E."/>
            <person name="Zhang P."/>
            <person name="Zhang Y."/>
            <person name="Zimin A.V."/>
            <person name="Baldwin J."/>
            <person name="Abdouelleil A."/>
            <person name="Abdulkadir J."/>
            <person name="Abebe A."/>
            <person name="Abera B."/>
            <person name="Abreu J."/>
            <person name="Acer S.C."/>
            <person name="Aftuck L."/>
            <person name="Alexander A."/>
            <person name="An P."/>
            <person name="Anderson E."/>
            <person name="Anderson S."/>
            <person name="Arachi H."/>
            <person name="Azer M."/>
            <person name="Bachantsang P."/>
            <person name="Barry A."/>
            <person name="Bayul T."/>
            <person name="Berlin A."/>
            <person name="Bessette D."/>
            <person name="Bloom T."/>
            <person name="Blye J."/>
            <person name="Boguslavskiy L."/>
            <person name="Bonnet C."/>
            <person name="Boukhgalter B."/>
            <person name="Bourzgui I."/>
            <person name="Brown A."/>
            <person name="Cahill P."/>
            <person name="Channer S."/>
            <person name="Cheshatsang Y."/>
            <person name="Chuda L."/>
            <person name="Citroen M."/>
            <person name="Collymore A."/>
            <person name="Cooke P."/>
            <person name="Costello M."/>
            <person name="D'Aco K."/>
            <person name="Daza R."/>
            <person name="De Haan G."/>
            <person name="DeGray S."/>
            <person name="DeMaso C."/>
            <person name="Dhargay N."/>
            <person name="Dooley K."/>
            <person name="Dooley E."/>
            <person name="Doricent M."/>
            <person name="Dorje P."/>
            <person name="Dorjee K."/>
            <person name="Dupes A."/>
            <person name="Elong R."/>
            <person name="Falk J."/>
            <person name="Farina A."/>
            <person name="Faro S."/>
            <person name="Ferguson D."/>
            <person name="Fisher S."/>
            <person name="Foley C.D."/>
            <person name="Franke A."/>
            <person name="Friedrich D."/>
            <person name="Gadbois L."/>
            <person name="Gearin G."/>
            <person name="Gearin C.R."/>
            <person name="Giannoukos G."/>
            <person name="Goode T."/>
            <person name="Graham J."/>
            <person name="Grandbois E."/>
            <person name="Grewal S."/>
            <person name="Gyaltsen K."/>
            <person name="Hafez N."/>
            <person name="Hagos B."/>
            <person name="Hall J."/>
            <person name="Henson C."/>
            <person name="Hollinger A."/>
            <person name="Honan T."/>
            <person name="Huard M.D."/>
            <person name="Hughes L."/>
            <person name="Hurhula B."/>
            <person name="Husby M.E."/>
            <person name="Kamat A."/>
            <person name="Kanga B."/>
            <person name="Kashin S."/>
            <person name="Khazanovich D."/>
            <person name="Kisner P."/>
            <person name="Lance K."/>
            <person name="Lara M."/>
            <person name="Lee W."/>
            <person name="Lennon N."/>
            <person name="Letendre F."/>
            <person name="LeVine R."/>
            <person name="Lipovsky A."/>
            <person name="Liu X."/>
            <person name="Liu J."/>
            <person name="Liu S."/>
            <person name="Lokyitsang T."/>
            <person name="Lokyitsang Y."/>
            <person name="Lubonja R."/>
            <person name="Lui A."/>
            <person name="MacDonald P."/>
            <person name="Magnisalis V."/>
            <person name="Maru K."/>
            <person name="Matthews C."/>
            <person name="McCusker W."/>
            <person name="McDonough S."/>
            <person name="Mehta T."/>
            <person name="Meldrim J."/>
            <person name="Meneus L."/>
            <person name="Mihai O."/>
            <person name="Mihalev A."/>
            <person name="Mihova T."/>
            <person name="Mittelman R."/>
            <person name="Mlenga V."/>
            <person name="Montmayeur A."/>
            <person name="Mulrain L."/>
            <person name="Navidi A."/>
            <person name="Naylor J."/>
            <person name="Negash T."/>
            <person name="Nguyen T."/>
            <person name="Nguyen N."/>
            <person name="Nicol R."/>
            <person name="Norbu C."/>
            <person name="Norbu N."/>
            <person name="Novod N."/>
            <person name="O'Neill B."/>
            <person name="Osman S."/>
            <person name="Markiewicz E."/>
            <person name="Oyono O.L."/>
            <person name="Patti C."/>
            <person name="Phunkhang P."/>
            <person name="Pierre F."/>
            <person name="Priest M."/>
            <person name="Raghuraman S."/>
            <person name="Rege F."/>
            <person name="Reyes R."/>
            <person name="Rise C."/>
            <person name="Rogov P."/>
            <person name="Ross K."/>
            <person name="Ryan E."/>
            <person name="Settipalli S."/>
            <person name="Shea T."/>
            <person name="Sherpa N."/>
            <person name="Shi L."/>
            <person name="Shih D."/>
            <person name="Sparrow T."/>
            <person name="Spaulding J."/>
            <person name="Stalker J."/>
            <person name="Stange-Thomann N."/>
            <person name="Stavropoulos S."/>
            <person name="Stone C."/>
            <person name="Strader C."/>
            <person name="Tesfaye S."/>
            <person name="Thomson T."/>
            <person name="Thoulutsang Y."/>
            <person name="Thoulutsang D."/>
            <person name="Topham K."/>
            <person name="Topping I."/>
            <person name="Tsamla T."/>
            <person name="Vassiliev H."/>
            <person name="Vo A."/>
            <person name="Wangchuk T."/>
            <person name="Wangdi T."/>
            <person name="Weiand M."/>
            <person name="Wilkinson J."/>
            <person name="Wilson A."/>
            <person name="Yadav S."/>
            <person name="Young G."/>
            <person name="Yu Q."/>
            <person name="Zembek L."/>
            <person name="Zhong D."/>
            <person name="Zimmer A."/>
            <person name="Zwirko Z."/>
            <person name="Jaffe D.B."/>
            <person name="Alvarez P."/>
            <person name="Brockman W."/>
            <person name="Butler J."/>
            <person name="Chin C."/>
            <person name="Gnerre S."/>
            <person name="Grabherr M."/>
            <person name="Kleber M."/>
            <person name="Mauceli E."/>
            <person name="MacCallum I."/>
        </authorList>
    </citation>
    <scope>NUCLEOTIDE SEQUENCE [LARGE SCALE GENOMIC DNA]</scope>
    <source>
        <strain evidence="6">Tucson 15081-1352.22</strain>
    </source>
</reference>
<dbReference type="GO" id="GO:0070194">
    <property type="term" value="P:synaptonemal complex disassembly"/>
    <property type="evidence" value="ECO:0007669"/>
    <property type="project" value="EnsemblMetazoa"/>
</dbReference>
<dbReference type="InParanoid" id="A0A0Q9XB69"/>
<dbReference type="PIRSF" id="PIRSF011312">
    <property type="entry name" value="Cell_cycle_HUS1"/>
    <property type="match status" value="1"/>
</dbReference>
<evidence type="ECO:0000313" key="5">
    <source>
        <dbReference type="EMBL" id="KRG01822.1"/>
    </source>
</evidence>
<dbReference type="InterPro" id="IPR016580">
    <property type="entry name" value="HUS1"/>
</dbReference>
<dbReference type="GO" id="GO:0035038">
    <property type="term" value="P:female pronucleus assembly"/>
    <property type="evidence" value="ECO:0007669"/>
    <property type="project" value="EnsemblMetazoa"/>
</dbReference>
<dbReference type="GO" id="GO:0000723">
    <property type="term" value="P:telomere maintenance"/>
    <property type="evidence" value="ECO:0007669"/>
    <property type="project" value="TreeGrafter"/>
</dbReference>
<accession>A0A0Q9XB69</accession>
<dbReference type="AlphaFoldDB" id="A0A0Q9XB69"/>
<dbReference type="EMBL" id="CH933806">
    <property type="protein sequence ID" value="KRG01822.1"/>
    <property type="molecule type" value="Genomic_DNA"/>
</dbReference>